<proteinExistence type="predicted"/>
<reference evidence="2 3" key="1">
    <citation type="submission" date="2023-11" db="EMBL/GenBank/DDBJ databases">
        <title>Halocaridina rubra genome assembly.</title>
        <authorList>
            <person name="Smith C."/>
        </authorList>
    </citation>
    <scope>NUCLEOTIDE SEQUENCE [LARGE SCALE GENOMIC DNA]</scope>
    <source>
        <strain evidence="2">EP-1</strain>
        <tissue evidence="2">Whole</tissue>
    </source>
</reference>
<keyword evidence="3" id="KW-1185">Reference proteome</keyword>
<dbReference type="Gene3D" id="2.30.29.30">
    <property type="entry name" value="Pleckstrin-homology domain (PH domain)/Phosphotyrosine-binding domain (PTB)"/>
    <property type="match status" value="1"/>
</dbReference>
<evidence type="ECO:0000313" key="3">
    <source>
        <dbReference type="Proteomes" id="UP001381693"/>
    </source>
</evidence>
<comment type="caution">
    <text evidence="2">The sequence shown here is derived from an EMBL/GenBank/DDBJ whole genome shotgun (WGS) entry which is preliminary data.</text>
</comment>
<accession>A0AAN9A515</accession>
<dbReference type="SUPFAM" id="SSF50729">
    <property type="entry name" value="PH domain-like"/>
    <property type="match status" value="1"/>
</dbReference>
<dbReference type="InterPro" id="IPR001849">
    <property type="entry name" value="PH_domain"/>
</dbReference>
<dbReference type="PROSITE" id="PS50003">
    <property type="entry name" value="PH_DOMAIN"/>
    <property type="match status" value="1"/>
</dbReference>
<gene>
    <name evidence="2" type="primary">PLEKHJ1_2</name>
    <name evidence="2" type="ORF">SK128_001697</name>
</gene>
<dbReference type="Pfam" id="PF00169">
    <property type="entry name" value="PH"/>
    <property type="match status" value="1"/>
</dbReference>
<dbReference type="EMBL" id="JAXCGZ010005740">
    <property type="protein sequence ID" value="KAK7080946.1"/>
    <property type="molecule type" value="Genomic_DNA"/>
</dbReference>
<protein>
    <submittedName>
        <fullName evidence="2">Pleckstrin y domain-containing J member 1</fullName>
    </submittedName>
</protein>
<sequence length="115" mass="13260">MRFNSAELADFAAPAGEHEGRLTHKPPPRTLYDAAYKERWFKLQANCLFYYRLNEHGGIEKNEPTGVFILENCEVRREVASEVPFGFAIQWKVSFKVMLRNVHSDLVANTRANCK</sequence>
<dbReference type="AlphaFoldDB" id="A0AAN9A515"/>
<organism evidence="2 3">
    <name type="scientific">Halocaridina rubra</name>
    <name type="common">Hawaiian red shrimp</name>
    <dbReference type="NCBI Taxonomy" id="373956"/>
    <lineage>
        <taxon>Eukaryota</taxon>
        <taxon>Metazoa</taxon>
        <taxon>Ecdysozoa</taxon>
        <taxon>Arthropoda</taxon>
        <taxon>Crustacea</taxon>
        <taxon>Multicrustacea</taxon>
        <taxon>Malacostraca</taxon>
        <taxon>Eumalacostraca</taxon>
        <taxon>Eucarida</taxon>
        <taxon>Decapoda</taxon>
        <taxon>Pleocyemata</taxon>
        <taxon>Caridea</taxon>
        <taxon>Atyoidea</taxon>
        <taxon>Atyidae</taxon>
        <taxon>Halocaridina</taxon>
    </lineage>
</organism>
<evidence type="ECO:0000259" key="1">
    <source>
        <dbReference type="PROSITE" id="PS50003"/>
    </source>
</evidence>
<feature type="domain" description="PH" evidence="1">
    <location>
        <begin position="15"/>
        <end position="115"/>
    </location>
</feature>
<dbReference type="Proteomes" id="UP001381693">
    <property type="component" value="Unassembled WGS sequence"/>
</dbReference>
<dbReference type="InterPro" id="IPR011993">
    <property type="entry name" value="PH-like_dom_sf"/>
</dbReference>
<evidence type="ECO:0000313" key="2">
    <source>
        <dbReference type="EMBL" id="KAK7080946.1"/>
    </source>
</evidence>
<name>A0AAN9A515_HALRR</name>